<feature type="repeat" description="TPR" evidence="1">
    <location>
        <begin position="120"/>
        <end position="153"/>
    </location>
</feature>
<dbReference type="EMBL" id="JAMOIM010000031">
    <property type="protein sequence ID" value="MCW6511732.1"/>
    <property type="molecule type" value="Genomic_DNA"/>
</dbReference>
<keyword evidence="4" id="KW-1185">Reference proteome</keyword>
<name>A0AA42CQS0_9HYPH</name>
<dbReference type="SUPFAM" id="SSF48452">
    <property type="entry name" value="TPR-like"/>
    <property type="match status" value="1"/>
</dbReference>
<comment type="caution">
    <text evidence="3">The sequence shown here is derived from an EMBL/GenBank/DDBJ whole genome shotgun (WGS) entry which is preliminary data.</text>
</comment>
<proteinExistence type="predicted"/>
<dbReference type="AlphaFoldDB" id="A0AA42CQS0"/>
<reference evidence="3" key="1">
    <citation type="submission" date="2022-05" db="EMBL/GenBank/DDBJ databases">
        <authorList>
            <person name="Pankratov T."/>
        </authorList>
    </citation>
    <scope>NUCLEOTIDE SEQUENCE</scope>
    <source>
        <strain evidence="3">BP6-180914</strain>
    </source>
</reference>
<dbReference type="SMART" id="SM00028">
    <property type="entry name" value="TPR"/>
    <property type="match status" value="1"/>
</dbReference>
<organism evidence="3 4">
    <name type="scientific">Lichenifustis flavocetrariae</name>
    <dbReference type="NCBI Taxonomy" id="2949735"/>
    <lineage>
        <taxon>Bacteria</taxon>
        <taxon>Pseudomonadati</taxon>
        <taxon>Pseudomonadota</taxon>
        <taxon>Alphaproteobacteria</taxon>
        <taxon>Hyphomicrobiales</taxon>
        <taxon>Lichenihabitantaceae</taxon>
        <taxon>Lichenifustis</taxon>
    </lineage>
</organism>
<gene>
    <name evidence="3" type="ORF">M8523_27580</name>
</gene>
<dbReference type="RefSeq" id="WP_282588109.1">
    <property type="nucleotide sequence ID" value="NZ_JAMOIM010000031.1"/>
</dbReference>
<dbReference type="InterPro" id="IPR019734">
    <property type="entry name" value="TPR_rpt"/>
</dbReference>
<evidence type="ECO:0000313" key="4">
    <source>
        <dbReference type="Proteomes" id="UP001165667"/>
    </source>
</evidence>
<evidence type="ECO:0000259" key="2">
    <source>
        <dbReference type="Pfam" id="PF18733"/>
    </source>
</evidence>
<sequence length="527" mass="60125">MKRAPTYRSLMASAGIGRLSTDDAFLRTGILIDMCAAPRRKAGIARALAWCDELEARDLTAAERGQLDYFRANAWNTRRPRRRSGDVWLWDQPAIQQEIFFLRRATSAESFSAVEHYRRCEILTNLGNLLSHLGRSIEALEIWRRALGVAPEFWMARGNLGSGLARLGRLHYDRNQGAVMLLSAHKELVRALGDAEKYPIFGFPEARAHFEQQRCDIEANVNLSAVAENFEPDGYAVGRSKRERQYRLWSLRHDLFLHLLNELGPDTVAAHDPLVLPSFVTKLGEPPVLIGYFNQLKQEFVSARWAFFEGIQDGPAHLSDNGVLLINTLDYPSYGLSAEKIRTAYRTAYSLFDKMAFFLNHYMALGHADQDVSFRAVWRPKKGKGPRGILAALAASKNLPFRGLYWVSKDLFEEAFADVADPDARALHELRIHLEHRYVKVHELMAGPAGRQKAAGDLFVDTLAYSISRSDLEARTLRLLKLVRAALIYLCLGMHWEERRRMKRRRSKRLIASQSLPTVEDRFKRKY</sequence>
<feature type="domain" description="LA2681-like HEPN" evidence="2">
    <location>
        <begin position="281"/>
        <end position="497"/>
    </location>
</feature>
<evidence type="ECO:0000313" key="3">
    <source>
        <dbReference type="EMBL" id="MCW6511732.1"/>
    </source>
</evidence>
<accession>A0AA42CQS0</accession>
<dbReference type="InterPro" id="IPR011990">
    <property type="entry name" value="TPR-like_helical_dom_sf"/>
</dbReference>
<dbReference type="PROSITE" id="PS50005">
    <property type="entry name" value="TPR"/>
    <property type="match status" value="1"/>
</dbReference>
<dbReference type="Proteomes" id="UP001165667">
    <property type="component" value="Unassembled WGS sequence"/>
</dbReference>
<dbReference type="InterPro" id="IPR040826">
    <property type="entry name" value="HEPN_LA2681"/>
</dbReference>
<evidence type="ECO:0000256" key="1">
    <source>
        <dbReference type="PROSITE-ProRule" id="PRU00339"/>
    </source>
</evidence>
<keyword evidence="1" id="KW-0802">TPR repeat</keyword>
<dbReference type="Pfam" id="PF18733">
    <property type="entry name" value="HEPN_LA2681"/>
    <property type="match status" value="1"/>
</dbReference>
<dbReference type="Gene3D" id="1.25.40.10">
    <property type="entry name" value="Tetratricopeptide repeat domain"/>
    <property type="match status" value="1"/>
</dbReference>
<protein>
    <submittedName>
        <fullName evidence="3">LA2681 family HEPN domain-containing protein</fullName>
    </submittedName>
</protein>